<gene>
    <name evidence="2" type="ORF">FPE_LOCUS16785</name>
</gene>
<dbReference type="AlphaFoldDB" id="A0AAD1ZH55"/>
<dbReference type="PANTHER" id="PTHR11778">
    <property type="entry name" value="SERYL-TRNA SYNTHETASE"/>
    <property type="match status" value="1"/>
</dbReference>
<dbReference type="Proteomes" id="UP000834106">
    <property type="component" value="Chromosome 10"/>
</dbReference>
<evidence type="ECO:0000313" key="3">
    <source>
        <dbReference type="Proteomes" id="UP000834106"/>
    </source>
</evidence>
<dbReference type="SUPFAM" id="SSF46589">
    <property type="entry name" value="tRNA-binding arm"/>
    <property type="match status" value="1"/>
</dbReference>
<sequence length="170" mass="19292">MLKETLENFCVVEVNPGCCWACSASAIGGIEVTDCGIFSSSSLIYNIKRRMLDINLIREEKGGNPEKVRESQRRRFADPGLIDEVIKLDKEWRQRQFELEGLRKDFNKINKEVARLRILVDNNKCEAPTLRLSWMSTCALTLKATKTFKKTLKESEACTLSRGTSGNAKE</sequence>
<dbReference type="InterPro" id="IPR042103">
    <property type="entry name" value="SerRS_1_N_sf"/>
</dbReference>
<feature type="domain" description="Serine-tRNA synthetase type1 N-terminal" evidence="1">
    <location>
        <begin position="51"/>
        <end position="116"/>
    </location>
</feature>
<dbReference type="Gene3D" id="1.10.287.40">
    <property type="entry name" value="Serine-tRNA synthetase, tRNA binding domain"/>
    <property type="match status" value="1"/>
</dbReference>
<dbReference type="GO" id="GO:0004828">
    <property type="term" value="F:serine-tRNA ligase activity"/>
    <property type="evidence" value="ECO:0007669"/>
    <property type="project" value="InterPro"/>
</dbReference>
<organism evidence="2 3">
    <name type="scientific">Fraxinus pennsylvanica</name>
    <dbReference type="NCBI Taxonomy" id="56036"/>
    <lineage>
        <taxon>Eukaryota</taxon>
        <taxon>Viridiplantae</taxon>
        <taxon>Streptophyta</taxon>
        <taxon>Embryophyta</taxon>
        <taxon>Tracheophyta</taxon>
        <taxon>Spermatophyta</taxon>
        <taxon>Magnoliopsida</taxon>
        <taxon>eudicotyledons</taxon>
        <taxon>Gunneridae</taxon>
        <taxon>Pentapetalae</taxon>
        <taxon>asterids</taxon>
        <taxon>lamiids</taxon>
        <taxon>Lamiales</taxon>
        <taxon>Oleaceae</taxon>
        <taxon>Oleeae</taxon>
        <taxon>Fraxinus</taxon>
    </lineage>
</organism>
<dbReference type="InterPro" id="IPR002317">
    <property type="entry name" value="Ser-tRNA-ligase_type_1"/>
</dbReference>
<dbReference type="GO" id="GO:0005524">
    <property type="term" value="F:ATP binding"/>
    <property type="evidence" value="ECO:0007669"/>
    <property type="project" value="InterPro"/>
</dbReference>
<dbReference type="Pfam" id="PF02403">
    <property type="entry name" value="Seryl_tRNA_N"/>
    <property type="match status" value="1"/>
</dbReference>
<evidence type="ECO:0000313" key="2">
    <source>
        <dbReference type="EMBL" id="CAI9769505.1"/>
    </source>
</evidence>
<dbReference type="InterPro" id="IPR010978">
    <property type="entry name" value="tRNA-bd_arm"/>
</dbReference>
<dbReference type="GO" id="GO:0006434">
    <property type="term" value="P:seryl-tRNA aminoacylation"/>
    <property type="evidence" value="ECO:0007669"/>
    <property type="project" value="InterPro"/>
</dbReference>
<protein>
    <recommendedName>
        <fullName evidence="1">Serine-tRNA synthetase type1 N-terminal domain-containing protein</fullName>
    </recommendedName>
</protein>
<dbReference type="InterPro" id="IPR015866">
    <property type="entry name" value="Ser-tRNA-synth_1_N"/>
</dbReference>
<keyword evidence="3" id="KW-1185">Reference proteome</keyword>
<name>A0AAD1ZH55_9LAMI</name>
<reference evidence="2" key="1">
    <citation type="submission" date="2023-05" db="EMBL/GenBank/DDBJ databases">
        <authorList>
            <person name="Huff M."/>
        </authorList>
    </citation>
    <scope>NUCLEOTIDE SEQUENCE</scope>
</reference>
<evidence type="ECO:0000259" key="1">
    <source>
        <dbReference type="Pfam" id="PF02403"/>
    </source>
</evidence>
<proteinExistence type="predicted"/>
<dbReference type="EMBL" id="OU503045">
    <property type="protein sequence ID" value="CAI9769505.1"/>
    <property type="molecule type" value="Genomic_DNA"/>
</dbReference>
<accession>A0AAD1ZH55</accession>